<dbReference type="GO" id="GO:0016020">
    <property type="term" value="C:membrane"/>
    <property type="evidence" value="ECO:0007669"/>
    <property type="project" value="InterPro"/>
</dbReference>
<dbReference type="InterPro" id="IPR015919">
    <property type="entry name" value="Cadherin-like_sf"/>
</dbReference>
<dbReference type="InterPro" id="IPR013222">
    <property type="entry name" value="Glyco_hyd_98_carb-bd"/>
</dbReference>
<dbReference type="Proteomes" id="UP000488299">
    <property type="component" value="Unassembled WGS sequence"/>
</dbReference>
<sequence length="666" mass="74009">MPKLFTLLLLFVSITSLAQTTQTVWLDDLPIQTFSEGLRPVKAKRNYTEDTLRISGKRYARGLGGQSPFVVAFDLNKQARRFRALVGADDQGNKDIALSFFVLGDGKVLFASGEMKIGDAPIPVDVDLTGVGRLGLLVTDKVGGVGNKRTNCNWVDARLEMLGNAMPEHIQNPDKPYILTPAPKPTPRINSAKVIGVTPGNPLLYYIAATGKRPMTYSAEPLPVGLSLDAKTGIISGKVAQRGTYPVTLTAKNALGKATQKLTIKIGDTIALTPPIGWNGWNSWEAHIDREKVIASADAMVKKGLRDHGWVYVNIDDAWQGKRGGPLNALQPNAKFPRFKEMVDYIHSLGLKAGLYSTPYISSYGGYAGASSDSAKGGETHETIMVNRRAFNRIAKYRFETEDAKQMAEWGFDFLKYDWRIDVNSTERMANALKASGRDIVFSLSNNAPFEKVTDWARLSQMYRTGPDIKDSWTSLYWTSFTLDKWAPYTGPGHWGDPDMMILGKVSIGPVMHDTRLTPDEQYSHVSIFSLLPAPMLIGCPIEQLDDFTLNLLTNDEVIAINQDPLGKAARLKHQQDGVEIWVKPLEDGSYAVGLFNTADFGKTPESFFHWANEKPKVFTFDFTSIGLNGQYKLRDVWRQKDLGLFDGSFKTEIRHHGVVMLRLYK</sequence>
<proteinExistence type="inferred from homology"/>
<evidence type="ECO:0000313" key="9">
    <source>
        <dbReference type="Proteomes" id="UP000488299"/>
    </source>
</evidence>
<evidence type="ECO:0000259" key="7">
    <source>
        <dbReference type="SMART" id="SM00776"/>
    </source>
</evidence>
<comment type="caution">
    <text evidence="8">The sequence shown here is derived from an EMBL/GenBank/DDBJ whole genome shotgun (WGS) entry which is preliminary data.</text>
</comment>
<dbReference type="Gene3D" id="3.20.20.70">
    <property type="entry name" value="Aldolase class I"/>
    <property type="match status" value="1"/>
</dbReference>
<dbReference type="InterPro" id="IPR017853">
    <property type="entry name" value="GH"/>
</dbReference>
<evidence type="ECO:0000256" key="3">
    <source>
        <dbReference type="ARBA" id="ARBA00022801"/>
    </source>
</evidence>
<dbReference type="Gene3D" id="2.60.40.1180">
    <property type="entry name" value="Golgi alpha-mannosidase II"/>
    <property type="match status" value="1"/>
</dbReference>
<dbReference type="InterPro" id="IPR041233">
    <property type="entry name" value="Melibiase_C"/>
</dbReference>
<dbReference type="AlphaFoldDB" id="A0A7J5U5W8"/>
<dbReference type="InterPro" id="IPR038637">
    <property type="entry name" value="NPCBM_sf"/>
</dbReference>
<dbReference type="EC" id="3.2.1.22" evidence="5"/>
<feature type="chain" id="PRO_5029608979" description="Alpha-galactosidase" evidence="6">
    <location>
        <begin position="19"/>
        <end position="666"/>
    </location>
</feature>
<dbReference type="InterPro" id="IPR013780">
    <property type="entry name" value="Glyco_hydro_b"/>
</dbReference>
<keyword evidence="5" id="KW-1015">Disulfide bond</keyword>
<organism evidence="8 9">
    <name type="scientific">Rudanella paleaurantiibacter</name>
    <dbReference type="NCBI Taxonomy" id="2614655"/>
    <lineage>
        <taxon>Bacteria</taxon>
        <taxon>Pseudomonadati</taxon>
        <taxon>Bacteroidota</taxon>
        <taxon>Cytophagia</taxon>
        <taxon>Cytophagales</taxon>
        <taxon>Cytophagaceae</taxon>
        <taxon>Rudanella</taxon>
    </lineage>
</organism>
<evidence type="ECO:0000256" key="2">
    <source>
        <dbReference type="ARBA" id="ARBA00022729"/>
    </source>
</evidence>
<dbReference type="Pfam" id="PF05345">
    <property type="entry name" value="He_PIG"/>
    <property type="match status" value="1"/>
</dbReference>
<dbReference type="InterPro" id="IPR013785">
    <property type="entry name" value="Aldolase_TIM"/>
</dbReference>
<dbReference type="InterPro" id="IPR008979">
    <property type="entry name" value="Galactose-bd-like_sf"/>
</dbReference>
<comment type="catalytic activity">
    <reaction evidence="5">
        <text>Hydrolysis of terminal, non-reducing alpha-D-galactose residues in alpha-D-galactosides, including galactose oligosaccharides, galactomannans and galactolipids.</text>
        <dbReference type="EC" id="3.2.1.22"/>
    </reaction>
</comment>
<dbReference type="InterPro" id="IPR002241">
    <property type="entry name" value="Glyco_hydro_27"/>
</dbReference>
<dbReference type="EMBL" id="WELI01000001">
    <property type="protein sequence ID" value="KAB7732967.1"/>
    <property type="molecule type" value="Genomic_DNA"/>
</dbReference>
<evidence type="ECO:0000256" key="4">
    <source>
        <dbReference type="ARBA" id="ARBA00023295"/>
    </source>
</evidence>
<keyword evidence="9" id="KW-1185">Reference proteome</keyword>
<reference evidence="8 9" key="1">
    <citation type="submission" date="2019-10" db="EMBL/GenBank/DDBJ databases">
        <title>Rudanella paleaurantiibacter sp. nov., isolated from sludge.</title>
        <authorList>
            <person name="Xu S.Q."/>
        </authorList>
    </citation>
    <scope>NUCLEOTIDE SEQUENCE [LARGE SCALE GENOMIC DNA]</scope>
    <source>
        <strain evidence="8 9">HX-22-17</strain>
    </source>
</reference>
<keyword evidence="3 5" id="KW-0378">Hydrolase</keyword>
<dbReference type="PANTHER" id="PTHR11452:SF75">
    <property type="entry name" value="ALPHA-GALACTOSIDASE MEL1"/>
    <property type="match status" value="1"/>
</dbReference>
<dbReference type="SUPFAM" id="SSF51445">
    <property type="entry name" value="(Trans)glycosidases"/>
    <property type="match status" value="1"/>
</dbReference>
<protein>
    <recommendedName>
        <fullName evidence="5">Alpha-galactosidase</fullName>
        <ecNumber evidence="5">3.2.1.22</ecNumber>
    </recommendedName>
    <alternativeName>
        <fullName evidence="5">Melibiase</fullName>
    </alternativeName>
</protein>
<evidence type="ECO:0000256" key="1">
    <source>
        <dbReference type="ARBA" id="ARBA00009743"/>
    </source>
</evidence>
<dbReference type="PRINTS" id="PR00740">
    <property type="entry name" value="GLHYDRLASE27"/>
</dbReference>
<dbReference type="SUPFAM" id="SSF51011">
    <property type="entry name" value="Glycosyl hydrolase domain"/>
    <property type="match status" value="1"/>
</dbReference>
<dbReference type="RefSeq" id="WP_152122711.1">
    <property type="nucleotide sequence ID" value="NZ_WELI01000001.1"/>
</dbReference>
<keyword evidence="4 5" id="KW-0326">Glycosidase</keyword>
<comment type="similarity">
    <text evidence="1 5">Belongs to the glycosyl hydrolase 27 family.</text>
</comment>
<feature type="domain" description="Glycosyl hydrolase family 98 putative carbohydrate-binding module" evidence="7">
    <location>
        <begin position="20"/>
        <end position="161"/>
    </location>
</feature>
<keyword evidence="2 6" id="KW-0732">Signal</keyword>
<name>A0A7J5U5W8_9BACT</name>
<gene>
    <name evidence="8" type="ORF">F5984_03215</name>
</gene>
<dbReference type="GO" id="GO:0005509">
    <property type="term" value="F:calcium ion binding"/>
    <property type="evidence" value="ECO:0007669"/>
    <property type="project" value="InterPro"/>
</dbReference>
<dbReference type="Gene3D" id="2.60.40.10">
    <property type="entry name" value="Immunoglobulins"/>
    <property type="match status" value="1"/>
</dbReference>
<dbReference type="Pfam" id="PF17801">
    <property type="entry name" value="Melibiase_C"/>
    <property type="match status" value="1"/>
</dbReference>
<dbReference type="Gene3D" id="2.60.120.1060">
    <property type="entry name" value="NPCBM/NEW2 domain"/>
    <property type="match status" value="1"/>
</dbReference>
<evidence type="ECO:0000313" key="8">
    <source>
        <dbReference type="EMBL" id="KAB7732967.1"/>
    </source>
</evidence>
<accession>A0A7J5U5W8</accession>
<evidence type="ECO:0000256" key="5">
    <source>
        <dbReference type="RuleBase" id="RU361168"/>
    </source>
</evidence>
<dbReference type="GO" id="GO:0005975">
    <property type="term" value="P:carbohydrate metabolic process"/>
    <property type="evidence" value="ECO:0007669"/>
    <property type="project" value="InterPro"/>
</dbReference>
<evidence type="ECO:0000256" key="6">
    <source>
        <dbReference type="SAM" id="SignalP"/>
    </source>
</evidence>
<dbReference type="GO" id="GO:0004557">
    <property type="term" value="F:alpha-galactosidase activity"/>
    <property type="evidence" value="ECO:0007669"/>
    <property type="project" value="UniProtKB-EC"/>
</dbReference>
<dbReference type="SMART" id="SM00776">
    <property type="entry name" value="NPCBM"/>
    <property type="match status" value="1"/>
</dbReference>
<feature type="signal peptide" evidence="6">
    <location>
        <begin position="1"/>
        <end position="18"/>
    </location>
</feature>
<dbReference type="CDD" id="cd14792">
    <property type="entry name" value="GH27"/>
    <property type="match status" value="1"/>
</dbReference>
<dbReference type="SUPFAM" id="SSF49313">
    <property type="entry name" value="Cadherin-like"/>
    <property type="match status" value="1"/>
</dbReference>
<dbReference type="SUPFAM" id="SSF49785">
    <property type="entry name" value="Galactose-binding domain-like"/>
    <property type="match status" value="1"/>
</dbReference>
<dbReference type="InterPro" id="IPR013783">
    <property type="entry name" value="Ig-like_fold"/>
</dbReference>
<dbReference type="PANTHER" id="PTHR11452">
    <property type="entry name" value="ALPHA-GALACTOSIDASE/ALPHA-N-ACETYLGALACTOSAMINIDASE"/>
    <property type="match status" value="1"/>
</dbReference>
<dbReference type="Pfam" id="PF08305">
    <property type="entry name" value="NPCBM"/>
    <property type="match status" value="1"/>
</dbReference>
<dbReference type="Pfam" id="PF16499">
    <property type="entry name" value="Melibiase_2"/>
    <property type="match status" value="2"/>
</dbReference>